<dbReference type="AlphaFoldDB" id="A0A0V1MLC4"/>
<evidence type="ECO:0000313" key="2">
    <source>
        <dbReference type="Proteomes" id="UP000054843"/>
    </source>
</evidence>
<comment type="caution">
    <text evidence="1">The sequence shown here is derived from an EMBL/GenBank/DDBJ whole genome shotgun (WGS) entry which is preliminary data.</text>
</comment>
<dbReference type="EMBL" id="JYDO01000081">
    <property type="protein sequence ID" value="KRZ72304.1"/>
    <property type="molecule type" value="Genomic_DNA"/>
</dbReference>
<keyword evidence="2" id="KW-1185">Reference proteome</keyword>
<accession>A0A0V1MLC4</accession>
<gene>
    <name evidence="1" type="ORF">T10_9449</name>
</gene>
<dbReference type="Proteomes" id="UP000054843">
    <property type="component" value="Unassembled WGS sequence"/>
</dbReference>
<organism evidence="1 2">
    <name type="scientific">Trichinella papuae</name>
    <dbReference type="NCBI Taxonomy" id="268474"/>
    <lineage>
        <taxon>Eukaryota</taxon>
        <taxon>Metazoa</taxon>
        <taxon>Ecdysozoa</taxon>
        <taxon>Nematoda</taxon>
        <taxon>Enoplea</taxon>
        <taxon>Dorylaimia</taxon>
        <taxon>Trichinellida</taxon>
        <taxon>Trichinellidae</taxon>
        <taxon>Trichinella</taxon>
    </lineage>
</organism>
<protein>
    <submittedName>
        <fullName evidence="1">Uncharacterized protein</fullName>
    </submittedName>
</protein>
<sequence length="274" mass="31225">MKVNYTIGSMDPAIMEQCFHIIESPPLTEKYDDLKKRISELVAEVEQKLSQSRMPNNFDEPSPCSRIAGKGYSNRDFLIDTVADISVVLPARTESTMYEHMVFHSRRCIIMNEAYQPSSTSTGRREYRRNSFHSTPQTVLASISPRNSAYFFVSDLYELQAALNTLKFELFCRGNEEQFNQSKDALAGEILTKIFDKEHFLFTYCEQDEHGGLWTRVWCNKADTDFTPIYDARDDEVEDACHTAKLLFAIIACSAVQGITGSVELSQCSAFQHD</sequence>
<evidence type="ECO:0000313" key="1">
    <source>
        <dbReference type="EMBL" id="KRZ72304.1"/>
    </source>
</evidence>
<name>A0A0V1MLC4_9BILA</name>
<reference evidence="1 2" key="1">
    <citation type="submission" date="2015-01" db="EMBL/GenBank/DDBJ databases">
        <title>Evolution of Trichinella species and genotypes.</title>
        <authorList>
            <person name="Korhonen P.K."/>
            <person name="Edoardo P."/>
            <person name="Giuseppe L.R."/>
            <person name="Gasser R.B."/>
        </authorList>
    </citation>
    <scope>NUCLEOTIDE SEQUENCE [LARGE SCALE GENOMIC DNA]</scope>
    <source>
        <strain evidence="1">ISS1980</strain>
    </source>
</reference>
<proteinExistence type="predicted"/>